<sequence length="68" mass="6704">MERGLAGRIANVSGIRDALQGVVSVALSGVALKDGEGIGSERPTEVSPRAALLAALPSEAGSSVLMSG</sequence>
<comment type="caution">
    <text evidence="1">The sequence shown here is derived from an EMBL/GenBank/DDBJ whole genome shotgun (WGS) entry which is preliminary data.</text>
</comment>
<gene>
    <name evidence="1" type="ORF">PCOR1329_LOCUS39107</name>
</gene>
<accession>A0ABN9TI96</accession>
<organism evidence="1 2">
    <name type="scientific">Prorocentrum cordatum</name>
    <dbReference type="NCBI Taxonomy" id="2364126"/>
    <lineage>
        <taxon>Eukaryota</taxon>
        <taxon>Sar</taxon>
        <taxon>Alveolata</taxon>
        <taxon>Dinophyceae</taxon>
        <taxon>Prorocentrales</taxon>
        <taxon>Prorocentraceae</taxon>
        <taxon>Prorocentrum</taxon>
    </lineage>
</organism>
<keyword evidence="2" id="KW-1185">Reference proteome</keyword>
<evidence type="ECO:0000313" key="1">
    <source>
        <dbReference type="EMBL" id="CAK0845274.1"/>
    </source>
</evidence>
<dbReference type="EMBL" id="CAUYUJ010014726">
    <property type="protein sequence ID" value="CAK0845274.1"/>
    <property type="molecule type" value="Genomic_DNA"/>
</dbReference>
<protein>
    <submittedName>
        <fullName evidence="1">Uncharacterized protein</fullName>
    </submittedName>
</protein>
<dbReference type="Proteomes" id="UP001189429">
    <property type="component" value="Unassembled WGS sequence"/>
</dbReference>
<name>A0ABN9TI96_9DINO</name>
<evidence type="ECO:0000313" key="2">
    <source>
        <dbReference type="Proteomes" id="UP001189429"/>
    </source>
</evidence>
<proteinExistence type="predicted"/>
<reference evidence="1" key="1">
    <citation type="submission" date="2023-10" db="EMBL/GenBank/DDBJ databases">
        <authorList>
            <person name="Chen Y."/>
            <person name="Shah S."/>
            <person name="Dougan E. K."/>
            <person name="Thang M."/>
            <person name="Chan C."/>
        </authorList>
    </citation>
    <scope>NUCLEOTIDE SEQUENCE [LARGE SCALE GENOMIC DNA]</scope>
</reference>